<feature type="domain" description="Gnk2-homologous" evidence="6">
    <location>
        <begin position="235"/>
        <end position="341"/>
    </location>
</feature>
<proteinExistence type="inferred from homology"/>
<dbReference type="Gene3D" id="3.30.430.20">
    <property type="entry name" value="Gnk2 domain, C-X8-C-X2-C motif"/>
    <property type="match status" value="2"/>
</dbReference>
<accession>A0AB40BU00</accession>
<dbReference type="InterPro" id="IPR038408">
    <property type="entry name" value="GNK2_sf"/>
</dbReference>
<comment type="subcellular location">
    <subcellularLocation>
        <location evidence="1">Secreted</location>
    </subcellularLocation>
</comment>
<keyword evidence="3" id="KW-0732">Signal</keyword>
<evidence type="ECO:0000256" key="1">
    <source>
        <dbReference type="ARBA" id="ARBA00004613"/>
    </source>
</evidence>
<keyword evidence="7" id="KW-1185">Reference proteome</keyword>
<protein>
    <submittedName>
        <fullName evidence="8">Cysteine-rich repeat secretory protein 38-like</fullName>
    </submittedName>
</protein>
<dbReference type="Pfam" id="PF01657">
    <property type="entry name" value="Stress-antifung"/>
    <property type="match status" value="2"/>
</dbReference>
<dbReference type="PROSITE" id="PS51473">
    <property type="entry name" value="GNK2"/>
    <property type="match status" value="2"/>
</dbReference>
<dbReference type="InterPro" id="IPR002902">
    <property type="entry name" value="GNK2"/>
</dbReference>
<dbReference type="CDD" id="cd23509">
    <property type="entry name" value="Gnk2-like"/>
    <property type="match status" value="2"/>
</dbReference>
<keyword evidence="4" id="KW-0677">Repeat</keyword>
<evidence type="ECO:0000256" key="2">
    <source>
        <dbReference type="ARBA" id="ARBA00022525"/>
    </source>
</evidence>
<evidence type="ECO:0000313" key="7">
    <source>
        <dbReference type="Proteomes" id="UP001515500"/>
    </source>
</evidence>
<evidence type="ECO:0000256" key="4">
    <source>
        <dbReference type="ARBA" id="ARBA00022737"/>
    </source>
</evidence>
<sequence>MGEYHPYPNEKCSVRACDFRPISLINYTLKIISKLLSNHLSNVINYLWIGSSLLMSLKREGLEDDGHCGFLAFSKTNILVNGLSAGYVHLLSAHHLQFLHIMHHHNPRLFLSLALLLLLLPCVISIDPLFSICSSSDDYSVSQTFKHNLNKLMYTLANRAPAIGFGLESVGQGHNQVNGLVLCRGDLKNAASSTCIRAAEAHVRKLCPFKKEATIWFDACLFRYSNNKFFGELDNSNEFCMTNTLNVSVNSVAFNMKVTELMHRLALAAHLSPLLYATGEMEIGESEKLHGLVQCTRDLSGGDCKKCLENAIGELPSCSYGKQDGRLMGVSCNIRYELYPFFDA</sequence>
<evidence type="ECO:0000256" key="5">
    <source>
        <dbReference type="ARBA" id="ARBA00038515"/>
    </source>
</evidence>
<dbReference type="Proteomes" id="UP001515500">
    <property type="component" value="Chromosome 8"/>
</dbReference>
<dbReference type="GeneID" id="120266744"/>
<dbReference type="PANTHER" id="PTHR32411:SF43">
    <property type="entry name" value="CYSTEINE-RICH REPEAT SECRETORY PROTEIN 38"/>
    <property type="match status" value="1"/>
</dbReference>
<dbReference type="PANTHER" id="PTHR32411">
    <property type="entry name" value="CYSTEINE-RICH REPEAT SECRETORY PROTEIN 38-RELATED"/>
    <property type="match status" value="1"/>
</dbReference>
<evidence type="ECO:0000313" key="8">
    <source>
        <dbReference type="RefSeq" id="XP_039130340.1"/>
    </source>
</evidence>
<keyword evidence="2" id="KW-0964">Secreted</keyword>
<organism evidence="7 8">
    <name type="scientific">Dioscorea cayennensis subsp. rotundata</name>
    <name type="common">White Guinea yam</name>
    <name type="synonym">Dioscorea rotundata</name>
    <dbReference type="NCBI Taxonomy" id="55577"/>
    <lineage>
        <taxon>Eukaryota</taxon>
        <taxon>Viridiplantae</taxon>
        <taxon>Streptophyta</taxon>
        <taxon>Embryophyta</taxon>
        <taxon>Tracheophyta</taxon>
        <taxon>Spermatophyta</taxon>
        <taxon>Magnoliopsida</taxon>
        <taxon>Liliopsida</taxon>
        <taxon>Dioscoreales</taxon>
        <taxon>Dioscoreaceae</taxon>
        <taxon>Dioscorea</taxon>
    </lineage>
</organism>
<reference evidence="8" key="1">
    <citation type="submission" date="2025-08" db="UniProtKB">
        <authorList>
            <consortium name="RefSeq"/>
        </authorList>
    </citation>
    <scope>IDENTIFICATION</scope>
</reference>
<name>A0AB40BU00_DIOCR</name>
<evidence type="ECO:0000256" key="3">
    <source>
        <dbReference type="ARBA" id="ARBA00022729"/>
    </source>
</evidence>
<dbReference type="RefSeq" id="XP_039130340.1">
    <property type="nucleotide sequence ID" value="XM_039274406.1"/>
</dbReference>
<dbReference type="GO" id="GO:0005576">
    <property type="term" value="C:extracellular region"/>
    <property type="evidence" value="ECO:0007669"/>
    <property type="project" value="UniProtKB-SubCell"/>
</dbReference>
<evidence type="ECO:0000259" key="6">
    <source>
        <dbReference type="PROSITE" id="PS51473"/>
    </source>
</evidence>
<comment type="similarity">
    <text evidence="5">Belongs to the cysteine-rich repeat secretory protein family.</text>
</comment>
<feature type="domain" description="Gnk2-homologous" evidence="6">
    <location>
        <begin position="127"/>
        <end position="229"/>
    </location>
</feature>
<dbReference type="InterPro" id="IPR050581">
    <property type="entry name" value="CRR_secretory_protein"/>
</dbReference>
<gene>
    <name evidence="8" type="primary">LOC120266744</name>
</gene>
<dbReference type="AlphaFoldDB" id="A0AB40BU00"/>
<dbReference type="FunFam" id="3.30.430.20:FF:000002">
    <property type="entry name" value="Cysteine-rich receptor-like protein kinase 10"/>
    <property type="match status" value="1"/>
</dbReference>